<organism evidence="1 2">
    <name type="scientific">Patella caerulea</name>
    <name type="common">Rayed Mediterranean limpet</name>
    <dbReference type="NCBI Taxonomy" id="87958"/>
    <lineage>
        <taxon>Eukaryota</taxon>
        <taxon>Metazoa</taxon>
        <taxon>Spiralia</taxon>
        <taxon>Lophotrochozoa</taxon>
        <taxon>Mollusca</taxon>
        <taxon>Gastropoda</taxon>
        <taxon>Patellogastropoda</taxon>
        <taxon>Patelloidea</taxon>
        <taxon>Patellidae</taxon>
        <taxon>Patella</taxon>
    </lineage>
</organism>
<dbReference type="Proteomes" id="UP001347796">
    <property type="component" value="Unassembled WGS sequence"/>
</dbReference>
<comment type="caution">
    <text evidence="1">The sequence shown here is derived from an EMBL/GenBank/DDBJ whole genome shotgun (WGS) entry which is preliminary data.</text>
</comment>
<accession>A0AAN8J0B1</accession>
<sequence>MNSFSPRPCLPIDENGDTVRVCHVMFVNTVNVSDRMINTVILKTNAGGTVEGEKRGGRSANQATRDTRIRNLVKNHINRFPRMESHYVRANSSCEYLSDELTVSKMFEMYTAEHTTDDKVNLSFYYKVFKSLNLKFTRPKKKICVVCVKRFIKHRKKKIRSLWLNLIVTQEKNRGSETLNMI</sequence>
<dbReference type="EMBL" id="JAZGQO010000015">
    <property type="protein sequence ID" value="KAK6169369.1"/>
    <property type="molecule type" value="Genomic_DNA"/>
</dbReference>
<protein>
    <submittedName>
        <fullName evidence="1">Uncharacterized protein</fullName>
    </submittedName>
</protein>
<name>A0AAN8J0B1_PATCE</name>
<gene>
    <name evidence="1" type="ORF">SNE40_020437</name>
</gene>
<dbReference type="AlphaFoldDB" id="A0AAN8J0B1"/>
<evidence type="ECO:0000313" key="1">
    <source>
        <dbReference type="EMBL" id="KAK6169369.1"/>
    </source>
</evidence>
<evidence type="ECO:0000313" key="2">
    <source>
        <dbReference type="Proteomes" id="UP001347796"/>
    </source>
</evidence>
<proteinExistence type="predicted"/>
<dbReference type="PANTHER" id="PTHR10773">
    <property type="entry name" value="DNA-DIRECTED RNA POLYMERASES I, II, AND III SUBUNIT RPABC2"/>
    <property type="match status" value="1"/>
</dbReference>
<reference evidence="1 2" key="1">
    <citation type="submission" date="2024-01" db="EMBL/GenBank/DDBJ databases">
        <title>The genome of the rayed Mediterranean limpet Patella caerulea (Linnaeus, 1758).</title>
        <authorList>
            <person name="Anh-Thu Weber A."/>
            <person name="Halstead-Nussloch G."/>
        </authorList>
    </citation>
    <scope>NUCLEOTIDE SEQUENCE [LARGE SCALE GENOMIC DNA]</scope>
    <source>
        <strain evidence="1">AATW-2023a</strain>
        <tissue evidence="1">Whole specimen</tissue>
    </source>
</reference>
<dbReference type="PANTHER" id="PTHR10773:SF19">
    <property type="match status" value="1"/>
</dbReference>
<keyword evidence="2" id="KW-1185">Reference proteome</keyword>